<organism evidence="1 2">
    <name type="scientific">Novosphingobium lindaniclasticum LE124</name>
    <dbReference type="NCBI Taxonomy" id="1096930"/>
    <lineage>
        <taxon>Bacteria</taxon>
        <taxon>Pseudomonadati</taxon>
        <taxon>Pseudomonadota</taxon>
        <taxon>Alphaproteobacteria</taxon>
        <taxon>Sphingomonadales</taxon>
        <taxon>Sphingomonadaceae</taxon>
        <taxon>Novosphingobium</taxon>
    </lineage>
</organism>
<accession>T0HTD4</accession>
<proteinExistence type="predicted"/>
<dbReference type="EMBL" id="ATHL01000076">
    <property type="protein sequence ID" value="EQB15363.1"/>
    <property type="molecule type" value="Genomic_DNA"/>
</dbReference>
<comment type="caution">
    <text evidence="1">The sequence shown here is derived from an EMBL/GenBank/DDBJ whole genome shotgun (WGS) entry which is preliminary data.</text>
</comment>
<name>T0HTD4_9SPHN</name>
<sequence>MSQADTVQAIDPVTVRASAVLREASEAPAAAVRQGGLDIEVRLVDDALWVVMRRGDAGGLALRMPVFSPDARCRGLKIPGSIAALECEGSLGTSRLVLTADPFGLEQLRATLTFKPTRDLAIEWVPRDLVPFDVKGDAAQTLGHVEARQRKTNTALLYFALERPAFGKVLYLQNLTALNDYFNMTGSKPTEVVGGDWPDLGYRPPVNPETGKAILKTGQKVTLYDTILSIRAYPQQEETDSAWQFLDMLGAVYGWLSPPTPALHDWNARAEATLWDLENAPEARVRHYGHTYFHPYTASEYPDVMVQLSIASALQDWSRWTGEAHPLSREIMAGIGKFYDDKLKTLRRYLPNVGKDKDADAVDSWYLYHPLLNLSNLALAGDEKASELFLASIDYGIRAARHFKYKWPIMYKIDDFSVITDVAEADDRGQTDVGGIYAWVMLQAFELTHDERFLAEAEMAISAAEGMRFDLNYQANLTAWGAAACIRLWRITNRKEHLDQSYVYLASFFHNSQIWKSDIGLARHWTNFLGVTCLQDAPYMAAYECFDSYAAFERYLDYGGPHLIPGVKLLVNEFCRHALDRGWYYYPDAIPPEALASEIRNGHIDPELNFPLEDLYADGQKAGQVGQEIYGSGAALVYATRTLHRIEGAPFLLFCDSFVRAIHRLDEGTLNLRIDGPDTTKVRLALLPTITKGKEISPRLWTSDQKVMEMEWAEGRYEAWVPANVALLLAWTQAA</sequence>
<dbReference type="eggNOG" id="ENOG502Z8JY">
    <property type="taxonomic scope" value="Bacteria"/>
</dbReference>
<dbReference type="RefSeq" id="WP_021234256.1">
    <property type="nucleotide sequence ID" value="NZ_ATHL01000076.1"/>
</dbReference>
<evidence type="ECO:0000313" key="1">
    <source>
        <dbReference type="EMBL" id="EQB15363.1"/>
    </source>
</evidence>
<protein>
    <submittedName>
        <fullName evidence="1">Uncharacterized protein</fullName>
    </submittedName>
</protein>
<dbReference type="OrthoDB" id="7520791at2"/>
<gene>
    <name evidence="1" type="ORF">L284_12050</name>
</gene>
<dbReference type="AlphaFoldDB" id="T0HTD4"/>
<reference evidence="1 2" key="1">
    <citation type="journal article" date="2013" name="Genome Announc.">
        <title>Genome Sequence of Novosphingobium lindaniclasticum LE124T, Isolated from a Hexachlorocyclohexane Dumpsite.</title>
        <authorList>
            <person name="Saxena A."/>
            <person name="Nayyar N."/>
            <person name="Sangwan N."/>
            <person name="Kumari R."/>
            <person name="Khurana J.P."/>
            <person name="Lal R."/>
        </authorList>
    </citation>
    <scope>NUCLEOTIDE SEQUENCE [LARGE SCALE GENOMIC DNA]</scope>
    <source>
        <strain evidence="1 2">LE124</strain>
    </source>
</reference>
<dbReference type="PATRIC" id="fig|1096930.3.peg.2402"/>
<evidence type="ECO:0000313" key="2">
    <source>
        <dbReference type="Proteomes" id="UP000015527"/>
    </source>
</evidence>
<dbReference type="Proteomes" id="UP000015527">
    <property type="component" value="Unassembled WGS sequence"/>
</dbReference>
<keyword evidence="2" id="KW-1185">Reference proteome</keyword>